<dbReference type="GO" id="GO:0005886">
    <property type="term" value="C:plasma membrane"/>
    <property type="evidence" value="ECO:0007669"/>
    <property type="project" value="UniProtKB-SubCell"/>
</dbReference>
<evidence type="ECO:0000259" key="10">
    <source>
        <dbReference type="PROSITE" id="PS50850"/>
    </source>
</evidence>
<evidence type="ECO:0000256" key="3">
    <source>
        <dbReference type="ARBA" id="ARBA00022475"/>
    </source>
</evidence>
<dbReference type="AlphaFoldDB" id="A0A917XQV6"/>
<evidence type="ECO:0000256" key="2">
    <source>
        <dbReference type="ARBA" id="ARBA00022448"/>
    </source>
</evidence>
<keyword evidence="2" id="KW-0813">Transport</keyword>
<feature type="region of interest" description="Disordered" evidence="8">
    <location>
        <begin position="465"/>
        <end position="489"/>
    </location>
</feature>
<dbReference type="Proteomes" id="UP000653411">
    <property type="component" value="Unassembled WGS sequence"/>
</dbReference>
<keyword evidence="6 9" id="KW-0472">Membrane</keyword>
<dbReference type="SUPFAM" id="SSF103473">
    <property type="entry name" value="MFS general substrate transporter"/>
    <property type="match status" value="1"/>
</dbReference>
<evidence type="ECO:0000256" key="5">
    <source>
        <dbReference type="ARBA" id="ARBA00022989"/>
    </source>
</evidence>
<dbReference type="Gene3D" id="1.20.1720.10">
    <property type="entry name" value="Multidrug resistance protein D"/>
    <property type="match status" value="1"/>
</dbReference>
<keyword evidence="3" id="KW-1003">Cell membrane</keyword>
<feature type="compositionally biased region" description="Low complexity" evidence="8">
    <location>
        <begin position="473"/>
        <end position="489"/>
    </location>
</feature>
<feature type="transmembrane region" description="Helical" evidence="9">
    <location>
        <begin position="110"/>
        <end position="131"/>
    </location>
</feature>
<protein>
    <submittedName>
        <fullName evidence="11">MFS transporter</fullName>
    </submittedName>
</protein>
<evidence type="ECO:0000256" key="9">
    <source>
        <dbReference type="SAM" id="Phobius"/>
    </source>
</evidence>
<feature type="transmembrane region" description="Helical" evidence="9">
    <location>
        <begin position="168"/>
        <end position="190"/>
    </location>
</feature>
<organism evidence="11 12">
    <name type="scientific">Streptomyces fuscichromogenes</name>
    <dbReference type="NCBI Taxonomy" id="1324013"/>
    <lineage>
        <taxon>Bacteria</taxon>
        <taxon>Bacillati</taxon>
        <taxon>Actinomycetota</taxon>
        <taxon>Actinomycetes</taxon>
        <taxon>Kitasatosporales</taxon>
        <taxon>Streptomycetaceae</taxon>
        <taxon>Streptomyces</taxon>
    </lineage>
</organism>
<evidence type="ECO:0000256" key="7">
    <source>
        <dbReference type="ARBA" id="ARBA00023251"/>
    </source>
</evidence>
<accession>A0A917XQV6</accession>
<feature type="transmembrane region" description="Helical" evidence="9">
    <location>
        <begin position="362"/>
        <end position="387"/>
    </location>
</feature>
<dbReference type="InterPro" id="IPR011701">
    <property type="entry name" value="MFS"/>
</dbReference>
<dbReference type="RefSeq" id="WP_229713977.1">
    <property type="nucleotide sequence ID" value="NZ_BMML01000059.1"/>
</dbReference>
<feature type="transmembrane region" description="Helical" evidence="9">
    <location>
        <begin position="143"/>
        <end position="162"/>
    </location>
</feature>
<dbReference type="GO" id="GO:0046677">
    <property type="term" value="P:response to antibiotic"/>
    <property type="evidence" value="ECO:0007669"/>
    <property type="project" value="UniProtKB-KW"/>
</dbReference>
<dbReference type="InterPro" id="IPR036259">
    <property type="entry name" value="MFS_trans_sf"/>
</dbReference>
<dbReference type="Gene3D" id="1.20.1250.20">
    <property type="entry name" value="MFS general substrate transporter like domains"/>
    <property type="match status" value="1"/>
</dbReference>
<dbReference type="EMBL" id="BMML01000059">
    <property type="protein sequence ID" value="GGN46879.1"/>
    <property type="molecule type" value="Genomic_DNA"/>
</dbReference>
<keyword evidence="5 9" id="KW-1133">Transmembrane helix</keyword>
<dbReference type="Pfam" id="PF07690">
    <property type="entry name" value="MFS_1"/>
    <property type="match status" value="1"/>
</dbReference>
<feature type="transmembrane region" description="Helical" evidence="9">
    <location>
        <begin position="82"/>
        <end position="104"/>
    </location>
</feature>
<feature type="transmembrane region" description="Helical" evidence="9">
    <location>
        <begin position="53"/>
        <end position="70"/>
    </location>
</feature>
<evidence type="ECO:0000313" key="12">
    <source>
        <dbReference type="Proteomes" id="UP000653411"/>
    </source>
</evidence>
<feature type="transmembrane region" description="Helical" evidence="9">
    <location>
        <begin position="12"/>
        <end position="33"/>
    </location>
</feature>
<keyword evidence="4 9" id="KW-0812">Transmembrane</keyword>
<keyword evidence="7" id="KW-0046">Antibiotic resistance</keyword>
<dbReference type="PANTHER" id="PTHR42718:SF46">
    <property type="entry name" value="BLR6921 PROTEIN"/>
    <property type="match status" value="1"/>
</dbReference>
<evidence type="ECO:0000256" key="8">
    <source>
        <dbReference type="SAM" id="MobiDB-lite"/>
    </source>
</evidence>
<sequence>MATSDSRSPRWAGYTLALLAFTQFIVTIDYNIVYVALPDIGSQLGFSAQSLQWVVSAYAVALGGLLLFGGRAADRIGPRRMLVTGLVIYAFSSLTGGLATNAGLLVAARAVQGVGGALLTPATLMLVFTTFAPGPERNRATSVWGAMGSAGLAAGSLLGGVLTSAFGWSWVFFVNVPLALVTAFAATRILPPDRPLGTGRSFDALGAVVATIGSTLLVFGLVSGPAKGWGSIEGVGALAAGALLLAGFVLIEKYSADPLVPLKLFGLRGLVVPMLAMIVFQASLGGTYYLLTTYLQTALDYSPLAAGIAFLPPTVVCMVVSMKLNARMLGWLGVRTTLFLGTIGTAVGLAAIIAGMSTHGSYWALLPGIAIWGAGGGFAFPSLFVAIASSGAEPAQQGVASALASTCRQIGGALGLAALVAVANAHAGHAPGPHALVDGLRTAGWVAAAGTLAGAFIGLGLKKQPRPAPAPATAPASAAEVTDAATQVS</sequence>
<dbReference type="InterPro" id="IPR020846">
    <property type="entry name" value="MFS_dom"/>
</dbReference>
<dbReference type="PANTHER" id="PTHR42718">
    <property type="entry name" value="MAJOR FACILITATOR SUPERFAMILY MULTIDRUG TRANSPORTER MFSC"/>
    <property type="match status" value="1"/>
</dbReference>
<feature type="transmembrane region" description="Helical" evidence="9">
    <location>
        <begin position="336"/>
        <end position="356"/>
    </location>
</feature>
<feature type="transmembrane region" description="Helical" evidence="9">
    <location>
        <begin position="202"/>
        <end position="222"/>
    </location>
</feature>
<reference evidence="11" key="2">
    <citation type="submission" date="2020-09" db="EMBL/GenBank/DDBJ databases">
        <authorList>
            <person name="Sun Q."/>
            <person name="Zhou Y."/>
        </authorList>
    </citation>
    <scope>NUCLEOTIDE SEQUENCE</scope>
    <source>
        <strain evidence="11">CGMCC 4.7110</strain>
    </source>
</reference>
<feature type="domain" description="Major facilitator superfamily (MFS) profile" evidence="10">
    <location>
        <begin position="15"/>
        <end position="466"/>
    </location>
</feature>
<feature type="transmembrane region" description="Helical" evidence="9">
    <location>
        <begin position="270"/>
        <end position="291"/>
    </location>
</feature>
<evidence type="ECO:0000313" key="11">
    <source>
        <dbReference type="EMBL" id="GGN46879.1"/>
    </source>
</evidence>
<dbReference type="CDD" id="cd17321">
    <property type="entry name" value="MFS_MMR_MDR_like"/>
    <property type="match status" value="1"/>
</dbReference>
<comment type="caution">
    <text evidence="11">The sequence shown here is derived from an EMBL/GenBank/DDBJ whole genome shotgun (WGS) entry which is preliminary data.</text>
</comment>
<feature type="transmembrane region" description="Helical" evidence="9">
    <location>
        <begin position="228"/>
        <end position="250"/>
    </location>
</feature>
<feature type="transmembrane region" description="Helical" evidence="9">
    <location>
        <begin position="303"/>
        <end position="324"/>
    </location>
</feature>
<reference evidence="11" key="1">
    <citation type="journal article" date="2014" name="Int. J. Syst. Evol. Microbiol.">
        <title>Complete genome sequence of Corynebacterium casei LMG S-19264T (=DSM 44701T), isolated from a smear-ripened cheese.</title>
        <authorList>
            <consortium name="US DOE Joint Genome Institute (JGI-PGF)"/>
            <person name="Walter F."/>
            <person name="Albersmeier A."/>
            <person name="Kalinowski J."/>
            <person name="Ruckert C."/>
        </authorList>
    </citation>
    <scope>NUCLEOTIDE SEQUENCE</scope>
    <source>
        <strain evidence="11">CGMCC 4.7110</strain>
    </source>
</reference>
<name>A0A917XQV6_9ACTN</name>
<comment type="subcellular location">
    <subcellularLocation>
        <location evidence="1">Cell membrane</location>
        <topology evidence="1">Multi-pass membrane protein</topology>
    </subcellularLocation>
</comment>
<feature type="transmembrane region" description="Helical" evidence="9">
    <location>
        <begin position="443"/>
        <end position="461"/>
    </location>
</feature>
<keyword evidence="12" id="KW-1185">Reference proteome</keyword>
<feature type="transmembrane region" description="Helical" evidence="9">
    <location>
        <begin position="399"/>
        <end position="423"/>
    </location>
</feature>
<dbReference type="GO" id="GO:0022857">
    <property type="term" value="F:transmembrane transporter activity"/>
    <property type="evidence" value="ECO:0007669"/>
    <property type="project" value="InterPro"/>
</dbReference>
<evidence type="ECO:0000256" key="4">
    <source>
        <dbReference type="ARBA" id="ARBA00022692"/>
    </source>
</evidence>
<gene>
    <name evidence="11" type="ORF">GCM10011578_100070</name>
</gene>
<evidence type="ECO:0000256" key="1">
    <source>
        <dbReference type="ARBA" id="ARBA00004651"/>
    </source>
</evidence>
<proteinExistence type="predicted"/>
<dbReference type="PROSITE" id="PS50850">
    <property type="entry name" value="MFS"/>
    <property type="match status" value="1"/>
</dbReference>
<evidence type="ECO:0000256" key="6">
    <source>
        <dbReference type="ARBA" id="ARBA00023136"/>
    </source>
</evidence>